<feature type="compositionally biased region" description="Basic residues" evidence="1">
    <location>
        <begin position="38"/>
        <end position="51"/>
    </location>
</feature>
<name>A0AAE0I9G4_9PEZI</name>
<feature type="non-terminal residue" evidence="2">
    <location>
        <position position="239"/>
    </location>
</feature>
<comment type="caution">
    <text evidence="2">The sequence shown here is derived from an EMBL/GenBank/DDBJ whole genome shotgun (WGS) entry which is preliminary data.</text>
</comment>
<reference evidence="2" key="1">
    <citation type="journal article" date="2023" name="Mol. Phylogenet. Evol.">
        <title>Genome-scale phylogeny and comparative genomics of the fungal order Sordariales.</title>
        <authorList>
            <person name="Hensen N."/>
            <person name="Bonometti L."/>
            <person name="Westerberg I."/>
            <person name="Brannstrom I.O."/>
            <person name="Guillou S."/>
            <person name="Cros-Aarteil S."/>
            <person name="Calhoun S."/>
            <person name="Haridas S."/>
            <person name="Kuo A."/>
            <person name="Mondo S."/>
            <person name="Pangilinan J."/>
            <person name="Riley R."/>
            <person name="LaButti K."/>
            <person name="Andreopoulos B."/>
            <person name="Lipzen A."/>
            <person name="Chen C."/>
            <person name="Yan M."/>
            <person name="Daum C."/>
            <person name="Ng V."/>
            <person name="Clum A."/>
            <person name="Steindorff A."/>
            <person name="Ohm R.A."/>
            <person name="Martin F."/>
            <person name="Silar P."/>
            <person name="Natvig D.O."/>
            <person name="Lalanne C."/>
            <person name="Gautier V."/>
            <person name="Ament-Velasquez S.L."/>
            <person name="Kruys A."/>
            <person name="Hutchinson M.I."/>
            <person name="Powell A.J."/>
            <person name="Barry K."/>
            <person name="Miller A.N."/>
            <person name="Grigoriev I.V."/>
            <person name="Debuchy R."/>
            <person name="Gladieux P."/>
            <person name="Hiltunen Thoren M."/>
            <person name="Johannesson H."/>
        </authorList>
    </citation>
    <scope>NUCLEOTIDE SEQUENCE</scope>
    <source>
        <strain evidence="2">SMH4131-1</strain>
    </source>
</reference>
<accession>A0AAE0I9G4</accession>
<feature type="compositionally biased region" description="Polar residues" evidence="1">
    <location>
        <begin position="145"/>
        <end position="166"/>
    </location>
</feature>
<feature type="compositionally biased region" description="Polar residues" evidence="1">
    <location>
        <begin position="16"/>
        <end position="32"/>
    </location>
</feature>
<dbReference type="AlphaFoldDB" id="A0AAE0I9G4"/>
<evidence type="ECO:0000313" key="3">
    <source>
        <dbReference type="Proteomes" id="UP001286456"/>
    </source>
</evidence>
<dbReference type="EMBL" id="JAUEPO010000005">
    <property type="protein sequence ID" value="KAK3321022.1"/>
    <property type="molecule type" value="Genomic_DNA"/>
</dbReference>
<proteinExistence type="predicted"/>
<protein>
    <submittedName>
        <fullName evidence="2">Uncharacterized protein</fullName>
    </submittedName>
</protein>
<sequence length="239" mass="26948">MVCVCMCCVPIPGPPTNGQHIVSPQSPTSTRETAAGAARHRKRENRKRKEKKQGINSNKTPSFSLSHFLRRVISAMVSYHFILPKRHPITVSLQKGKNKRVETTLTYEQHWTERNGKKKSQPRGPSTTHQRNPPAIENQKETFFVVTSSRIRNGQSINTPDLTGNTRTRKEKKAERREESGEKKKRVEKTGNNPPSPPQGRLSPRRVQDKCPGRTKPSQASRSRGKSALRSGSPRFVLS</sequence>
<dbReference type="Proteomes" id="UP001286456">
    <property type="component" value="Unassembled WGS sequence"/>
</dbReference>
<reference evidence="2" key="2">
    <citation type="submission" date="2023-06" db="EMBL/GenBank/DDBJ databases">
        <authorList>
            <consortium name="Lawrence Berkeley National Laboratory"/>
            <person name="Haridas S."/>
            <person name="Hensen N."/>
            <person name="Bonometti L."/>
            <person name="Westerberg I."/>
            <person name="Brannstrom I.O."/>
            <person name="Guillou S."/>
            <person name="Cros-Aarteil S."/>
            <person name="Calhoun S."/>
            <person name="Kuo A."/>
            <person name="Mondo S."/>
            <person name="Pangilinan J."/>
            <person name="Riley R."/>
            <person name="Labutti K."/>
            <person name="Andreopoulos B."/>
            <person name="Lipzen A."/>
            <person name="Chen C."/>
            <person name="Yanf M."/>
            <person name="Daum C."/>
            <person name="Ng V."/>
            <person name="Clum A."/>
            <person name="Steindorff A."/>
            <person name="Ohm R."/>
            <person name="Martin F."/>
            <person name="Silar P."/>
            <person name="Natvig D."/>
            <person name="Lalanne C."/>
            <person name="Gautier V."/>
            <person name="Ament-Velasquez S.L."/>
            <person name="Kruys A."/>
            <person name="Hutchinson M.I."/>
            <person name="Powell A.J."/>
            <person name="Barry K."/>
            <person name="Miller A.N."/>
            <person name="Grigoriev I.V."/>
            <person name="Debuchy R."/>
            <person name="Gladieux P."/>
            <person name="Thoren M.H."/>
            <person name="Johannesson H."/>
        </authorList>
    </citation>
    <scope>NUCLEOTIDE SEQUENCE</scope>
    <source>
        <strain evidence="2">SMH4131-1</strain>
    </source>
</reference>
<evidence type="ECO:0000256" key="1">
    <source>
        <dbReference type="SAM" id="MobiDB-lite"/>
    </source>
</evidence>
<gene>
    <name evidence="2" type="ORF">B0T19DRAFT_431255</name>
</gene>
<keyword evidence="3" id="KW-1185">Reference proteome</keyword>
<feature type="region of interest" description="Disordered" evidence="1">
    <location>
        <begin position="16"/>
        <end position="62"/>
    </location>
</feature>
<organism evidence="2 3">
    <name type="scientific">Cercophora scortea</name>
    <dbReference type="NCBI Taxonomy" id="314031"/>
    <lineage>
        <taxon>Eukaryota</taxon>
        <taxon>Fungi</taxon>
        <taxon>Dikarya</taxon>
        <taxon>Ascomycota</taxon>
        <taxon>Pezizomycotina</taxon>
        <taxon>Sordariomycetes</taxon>
        <taxon>Sordariomycetidae</taxon>
        <taxon>Sordariales</taxon>
        <taxon>Lasiosphaeriaceae</taxon>
        <taxon>Cercophora</taxon>
    </lineage>
</organism>
<feature type="region of interest" description="Disordered" evidence="1">
    <location>
        <begin position="106"/>
        <end position="239"/>
    </location>
</feature>
<evidence type="ECO:0000313" key="2">
    <source>
        <dbReference type="EMBL" id="KAK3321022.1"/>
    </source>
</evidence>
<feature type="compositionally biased region" description="Basic and acidic residues" evidence="1">
    <location>
        <begin position="172"/>
        <end position="182"/>
    </location>
</feature>